<dbReference type="AlphaFoldDB" id="A0AA37PB31"/>
<dbReference type="GeneID" id="73329935"/>
<feature type="region of interest" description="Disordered" evidence="1">
    <location>
        <begin position="1"/>
        <end position="21"/>
    </location>
</feature>
<feature type="region of interest" description="Disordered" evidence="1">
    <location>
        <begin position="69"/>
        <end position="90"/>
    </location>
</feature>
<name>A0AA37PB31_9PEZI</name>
<evidence type="ECO:0000256" key="1">
    <source>
        <dbReference type="SAM" id="MobiDB-lite"/>
    </source>
</evidence>
<evidence type="ECO:0000313" key="3">
    <source>
        <dbReference type="Proteomes" id="UP001055115"/>
    </source>
</evidence>
<feature type="compositionally biased region" description="Basic and acidic residues" evidence="1">
    <location>
        <begin position="69"/>
        <end position="85"/>
    </location>
</feature>
<dbReference type="Proteomes" id="UP001055115">
    <property type="component" value="Unassembled WGS sequence"/>
</dbReference>
<keyword evidence="3" id="KW-1185">Reference proteome</keyword>
<accession>A0AA37PB31</accession>
<dbReference type="EMBL" id="BQXU01000026">
    <property type="protein sequence ID" value="GKT48952.1"/>
    <property type="molecule type" value="Genomic_DNA"/>
</dbReference>
<evidence type="ECO:0000313" key="2">
    <source>
        <dbReference type="EMBL" id="GKT48952.1"/>
    </source>
</evidence>
<gene>
    <name evidence="2" type="ORF">ColSpa_09133</name>
</gene>
<proteinExistence type="predicted"/>
<evidence type="ECO:0008006" key="4">
    <source>
        <dbReference type="Google" id="ProtNLM"/>
    </source>
</evidence>
<protein>
    <recommendedName>
        <fullName evidence="4">Methyltransferase</fullName>
    </recommendedName>
</protein>
<sequence length="258" mass="27723">MPDARPADGDATTMTPEPDAPVVPAAAAAASHPAEAFFQFRLSDLRLLDVDDELGAVAEQLYLDSQHAGTDEGLAHGDAESERPSVDATEDGVTVDRVTVNDAASLASIDDISLAGGQAPSLWSLETSDYENGFQERHGRTYHPIEEYILPNDTTEQFRLGKIFPCGSGDVVLTGASTDIQHLLWLATWDGRLCMCPKKDGASRVLDVGTGTGVWAMAYGEGIACLLSSFPLANPPQLMNIPKQLYEKRLATFRTTRS</sequence>
<reference evidence="2 3" key="1">
    <citation type="submission" date="2022-03" db="EMBL/GenBank/DDBJ databases">
        <title>Genome data of Colletotrichum spp.</title>
        <authorList>
            <person name="Utami Y.D."/>
            <person name="Hiruma K."/>
        </authorList>
    </citation>
    <scope>NUCLEOTIDE SEQUENCE [LARGE SCALE GENOMIC DNA]</scope>
    <source>
        <strain evidence="2 3">MAFF 239500</strain>
    </source>
</reference>
<comment type="caution">
    <text evidence="2">The sequence shown here is derived from an EMBL/GenBank/DDBJ whole genome shotgun (WGS) entry which is preliminary data.</text>
</comment>
<dbReference type="RefSeq" id="XP_049131302.1">
    <property type="nucleotide sequence ID" value="XM_049275345.1"/>
</dbReference>
<organism evidence="2 3">
    <name type="scientific">Colletotrichum spaethianum</name>
    <dbReference type="NCBI Taxonomy" id="700344"/>
    <lineage>
        <taxon>Eukaryota</taxon>
        <taxon>Fungi</taxon>
        <taxon>Dikarya</taxon>
        <taxon>Ascomycota</taxon>
        <taxon>Pezizomycotina</taxon>
        <taxon>Sordariomycetes</taxon>
        <taxon>Hypocreomycetidae</taxon>
        <taxon>Glomerellales</taxon>
        <taxon>Glomerellaceae</taxon>
        <taxon>Colletotrichum</taxon>
        <taxon>Colletotrichum spaethianum species complex</taxon>
    </lineage>
</organism>